<evidence type="ECO:0000313" key="18">
    <source>
        <dbReference type="Proteomes" id="UP000461162"/>
    </source>
</evidence>
<dbReference type="AlphaFoldDB" id="A0A7K1KQ35"/>
<evidence type="ECO:0000256" key="6">
    <source>
        <dbReference type="ARBA" id="ARBA00021623"/>
    </source>
</evidence>
<evidence type="ECO:0000256" key="12">
    <source>
        <dbReference type="ARBA" id="ARBA00022842"/>
    </source>
</evidence>
<comment type="cofactor">
    <cofactor evidence="1">
        <name>Mg(2+)</name>
        <dbReference type="ChEBI" id="CHEBI:18420"/>
    </cofactor>
</comment>
<dbReference type="EMBL" id="WODC01000006">
    <property type="protein sequence ID" value="MUM77981.1"/>
    <property type="molecule type" value="Genomic_DNA"/>
</dbReference>
<dbReference type="Pfam" id="PF00391">
    <property type="entry name" value="PEP-utilizers"/>
    <property type="match status" value="1"/>
</dbReference>
<name>A0A7K1KQ35_9BACT</name>
<evidence type="ECO:0000259" key="16">
    <source>
        <dbReference type="Pfam" id="PF01326"/>
    </source>
</evidence>
<gene>
    <name evidence="17" type="ORF">GKC30_10075</name>
</gene>
<dbReference type="RefSeq" id="WP_155934602.1">
    <property type="nucleotide sequence ID" value="NZ_WODC01000006.1"/>
</dbReference>
<dbReference type="GO" id="GO:0046872">
    <property type="term" value="F:metal ion binding"/>
    <property type="evidence" value="ECO:0007669"/>
    <property type="project" value="UniProtKB-KW"/>
</dbReference>
<dbReference type="InterPro" id="IPR006319">
    <property type="entry name" value="PEP_synth"/>
</dbReference>
<evidence type="ECO:0000256" key="3">
    <source>
        <dbReference type="ARBA" id="ARBA00004742"/>
    </source>
</evidence>
<keyword evidence="7" id="KW-0808">Transferase</keyword>
<keyword evidence="9" id="KW-0547">Nucleotide-binding</keyword>
<evidence type="ECO:0000256" key="9">
    <source>
        <dbReference type="ARBA" id="ARBA00022741"/>
    </source>
</evidence>
<feature type="domain" description="PEP-utilising enzyme mobile" evidence="15">
    <location>
        <begin position="485"/>
        <end position="554"/>
    </location>
</feature>
<dbReference type="Gene3D" id="3.30.470.20">
    <property type="entry name" value="ATP-grasp fold, B domain"/>
    <property type="match status" value="1"/>
</dbReference>
<comment type="catalytic activity">
    <reaction evidence="14">
        <text>pyruvate + ATP + H2O = phosphoenolpyruvate + AMP + phosphate + 2 H(+)</text>
        <dbReference type="Rhea" id="RHEA:11364"/>
        <dbReference type="ChEBI" id="CHEBI:15361"/>
        <dbReference type="ChEBI" id="CHEBI:15377"/>
        <dbReference type="ChEBI" id="CHEBI:15378"/>
        <dbReference type="ChEBI" id="CHEBI:30616"/>
        <dbReference type="ChEBI" id="CHEBI:43474"/>
        <dbReference type="ChEBI" id="CHEBI:58702"/>
        <dbReference type="ChEBI" id="CHEBI:456215"/>
        <dbReference type="EC" id="2.7.9.2"/>
    </reaction>
</comment>
<evidence type="ECO:0000256" key="11">
    <source>
        <dbReference type="ARBA" id="ARBA00022840"/>
    </source>
</evidence>
<keyword evidence="10 17" id="KW-0418">Kinase</keyword>
<evidence type="ECO:0000313" key="17">
    <source>
        <dbReference type="EMBL" id="MUM77981.1"/>
    </source>
</evidence>
<dbReference type="InterPro" id="IPR008279">
    <property type="entry name" value="PEP-util_enz_mobile_dom"/>
</dbReference>
<comment type="pathway">
    <text evidence="3">Carbohydrate biosynthesis; gluconeogenesis.</text>
</comment>
<dbReference type="InterPro" id="IPR036637">
    <property type="entry name" value="Phosphohistidine_dom_sf"/>
</dbReference>
<evidence type="ECO:0000256" key="7">
    <source>
        <dbReference type="ARBA" id="ARBA00022679"/>
    </source>
</evidence>
<dbReference type="InterPro" id="IPR013815">
    <property type="entry name" value="ATP_grasp_subdomain_1"/>
</dbReference>
<dbReference type="SUPFAM" id="SSF56059">
    <property type="entry name" value="Glutathione synthetase ATP-binding domain-like"/>
    <property type="match status" value="1"/>
</dbReference>
<comment type="caution">
    <text evidence="17">The sequence shown here is derived from an EMBL/GenBank/DDBJ whole genome shotgun (WGS) entry which is preliminary data.</text>
</comment>
<dbReference type="Gene3D" id="3.30.1490.20">
    <property type="entry name" value="ATP-grasp fold, A domain"/>
    <property type="match status" value="1"/>
</dbReference>
<reference evidence="17 18" key="1">
    <citation type="submission" date="2019-11" db="EMBL/GenBank/DDBJ databases">
        <title>Pseudodesulfovibrio alkaliphilus, sp. nov., an alkaliphilic sulfate-reducing bacteria from mud volcano of Taman peninsula, Russia.</title>
        <authorList>
            <person name="Frolova A."/>
            <person name="Merkel A.Y."/>
            <person name="Slobodkin A.I."/>
        </authorList>
    </citation>
    <scope>NUCLEOTIDE SEQUENCE [LARGE SCALE GENOMIC DNA]</scope>
    <source>
        <strain evidence="17 18">F-1</strain>
    </source>
</reference>
<protein>
    <recommendedName>
        <fullName evidence="6">Phosphoenolpyruvate synthase</fullName>
        <ecNumber evidence="5">2.7.9.2</ecNumber>
    </recommendedName>
    <alternativeName>
        <fullName evidence="13">Pyruvate, water dikinase</fullName>
    </alternativeName>
</protein>
<sequence length="872" mass="95078">MGPVETIKRISRRVGQLLGVGPGTGPEALRESFQARYHTFKLLVSANTQALEVMAEMEEALRGEIPFGFGFIRSRTARVTAVVYSIIRYMEALAPGRYPGLHDSFEAIRRNIQEALPRVEKHVEGRRVVALGEIDRNDSAECGPKMAHLGELRNRMGLRVPDGFVVTADACRMFMESGDLREEIDRLIQASGADNPSSMLALCEAIEREVLAAEVPDEVAVAIGREYERLAARIGYRPNVGVRSSALGEDEAGSSSAGQYLTLLNVHPEDMLFAYKRVVASLYGAQAMGYRRNRGLDTPPMCVGFLEMVEAWAGGVVYTRDPLSENAEAVLINACWGRPKSVVDGSVLADSFVVDRRTLVQRSRDIAVKRIRMHGGRAGGMVMDRVPADMASQPSLTDQQVTDLTCTSLRIEEQFGYPQDIEFAVNEAGEIAYLQARAVMLTAEPVVQPLPEGTRVVMSGGVRVSGGVGAGLVHHVRTTADILDFEPGGVLVARQSGPDLAPLLPVASAVITELGGVAGHLASVAREFRVPALFGMGNALDSIPESAMVTVDADGRRVLRGVVESLLESEAPGVNLMAGSPVHTALAAVAEHITPLHLLDPEGLTFRPENCTTLHDITRYCHEKAVAEMFSFGRGHKVSRYEAKQLHVEGSPKQFWVVNVQDGFMVEPSDKWVELGQIACQPMLALWRGMNAFPWEGPPAVNGRGFLSVLFEASMNPKLNVAGGSSLAFKNYFMISKEFCSLQSRFGFHFCNVEALVGEYAVENYAGFRFFGGAADPGRRRLRVMLISEVLEEFGFRTSVRQDSLTARVEGRGPEHMLSRLVVLGHVIMHTRQLDMIMRDAAQVQAHKDRLCSQLGELLGEPASLGAHSIDG</sequence>
<proteinExistence type="inferred from homology"/>
<dbReference type="GO" id="GO:0006094">
    <property type="term" value="P:gluconeogenesis"/>
    <property type="evidence" value="ECO:0007669"/>
    <property type="project" value="UniProtKB-UniPathway"/>
</dbReference>
<dbReference type="PANTHER" id="PTHR43030:SF1">
    <property type="entry name" value="PHOSPHOENOLPYRUVATE SYNTHASE"/>
    <property type="match status" value="1"/>
</dbReference>
<dbReference type="GO" id="GO:0005524">
    <property type="term" value="F:ATP binding"/>
    <property type="evidence" value="ECO:0007669"/>
    <property type="project" value="UniProtKB-KW"/>
</dbReference>
<dbReference type="Proteomes" id="UP000461162">
    <property type="component" value="Unassembled WGS sequence"/>
</dbReference>
<feature type="domain" description="Pyruvate phosphate dikinase AMP/ATP-binding" evidence="16">
    <location>
        <begin position="142"/>
        <end position="443"/>
    </location>
</feature>
<dbReference type="GO" id="GO:0008986">
    <property type="term" value="F:pyruvate, water dikinase activity"/>
    <property type="evidence" value="ECO:0007669"/>
    <property type="project" value="UniProtKB-EC"/>
</dbReference>
<keyword evidence="17" id="KW-0670">Pyruvate</keyword>
<organism evidence="17 18">
    <name type="scientific">Pseudodesulfovibrio alkaliphilus</name>
    <dbReference type="NCBI Taxonomy" id="2661613"/>
    <lineage>
        <taxon>Bacteria</taxon>
        <taxon>Pseudomonadati</taxon>
        <taxon>Thermodesulfobacteriota</taxon>
        <taxon>Desulfovibrionia</taxon>
        <taxon>Desulfovibrionales</taxon>
        <taxon>Desulfovibrionaceae</taxon>
    </lineage>
</organism>
<evidence type="ECO:0000256" key="1">
    <source>
        <dbReference type="ARBA" id="ARBA00001946"/>
    </source>
</evidence>
<dbReference type="PANTHER" id="PTHR43030">
    <property type="entry name" value="PHOSPHOENOLPYRUVATE SYNTHASE"/>
    <property type="match status" value="1"/>
</dbReference>
<evidence type="ECO:0000256" key="4">
    <source>
        <dbReference type="ARBA" id="ARBA00007837"/>
    </source>
</evidence>
<keyword evidence="11" id="KW-0067">ATP-binding</keyword>
<evidence type="ECO:0000256" key="8">
    <source>
        <dbReference type="ARBA" id="ARBA00022723"/>
    </source>
</evidence>
<dbReference type="InterPro" id="IPR002192">
    <property type="entry name" value="PPDK_AMP/ATP-bd"/>
</dbReference>
<comment type="function">
    <text evidence="2">Catalyzes the phosphorylation of pyruvate to phosphoenolpyruvate.</text>
</comment>
<keyword evidence="18" id="KW-1185">Reference proteome</keyword>
<evidence type="ECO:0000256" key="2">
    <source>
        <dbReference type="ARBA" id="ARBA00002988"/>
    </source>
</evidence>
<dbReference type="UniPathway" id="UPA00138"/>
<dbReference type="Pfam" id="PF01326">
    <property type="entry name" value="PPDK_N"/>
    <property type="match status" value="1"/>
</dbReference>
<evidence type="ECO:0000256" key="13">
    <source>
        <dbReference type="ARBA" id="ARBA00033470"/>
    </source>
</evidence>
<dbReference type="SUPFAM" id="SSF52009">
    <property type="entry name" value="Phosphohistidine domain"/>
    <property type="match status" value="1"/>
</dbReference>
<evidence type="ECO:0000259" key="15">
    <source>
        <dbReference type="Pfam" id="PF00391"/>
    </source>
</evidence>
<dbReference type="Gene3D" id="3.50.30.10">
    <property type="entry name" value="Phosphohistidine domain"/>
    <property type="match status" value="1"/>
</dbReference>
<accession>A0A7K1KQ35</accession>
<evidence type="ECO:0000256" key="14">
    <source>
        <dbReference type="ARBA" id="ARBA00047700"/>
    </source>
</evidence>
<keyword evidence="12" id="KW-0460">Magnesium</keyword>
<evidence type="ECO:0000256" key="5">
    <source>
        <dbReference type="ARBA" id="ARBA00011996"/>
    </source>
</evidence>
<evidence type="ECO:0000256" key="10">
    <source>
        <dbReference type="ARBA" id="ARBA00022777"/>
    </source>
</evidence>
<comment type="similarity">
    <text evidence="4">Belongs to the PEP-utilizing enzyme family.</text>
</comment>
<dbReference type="EC" id="2.7.9.2" evidence="5"/>
<keyword evidence="8" id="KW-0479">Metal-binding</keyword>